<dbReference type="AlphaFoldDB" id="G7IBP3"/>
<dbReference type="Proteomes" id="UP000002051">
    <property type="component" value="Unassembled WGS sequence"/>
</dbReference>
<keyword evidence="1" id="KW-1133">Transmembrane helix</keyword>
<name>G7IBP3_MEDTR</name>
<dbReference type="EMBL" id="PSQE01000001">
    <property type="protein sequence ID" value="RHN80932.1"/>
    <property type="molecule type" value="Genomic_DNA"/>
</dbReference>
<dbReference type="Proteomes" id="UP000265566">
    <property type="component" value="Chromosome 1"/>
</dbReference>
<gene>
    <name evidence="2" type="ordered locus">MTR_1g085390</name>
    <name evidence="3" type="ORF">MtrunA17_Chr1g0193581</name>
</gene>
<evidence type="ECO:0000313" key="3">
    <source>
        <dbReference type="EMBL" id="RHN80932.1"/>
    </source>
</evidence>
<accession>G7IBP3</accession>
<evidence type="ECO:0000256" key="1">
    <source>
        <dbReference type="SAM" id="Phobius"/>
    </source>
</evidence>
<keyword evidence="1" id="KW-0472">Membrane</keyword>
<feature type="transmembrane region" description="Helical" evidence="1">
    <location>
        <begin position="27"/>
        <end position="45"/>
    </location>
</feature>
<keyword evidence="1 2" id="KW-0812">Transmembrane</keyword>
<reference evidence="4" key="3">
    <citation type="submission" date="2015-04" db="UniProtKB">
        <authorList>
            <consortium name="EnsemblPlants"/>
        </authorList>
    </citation>
    <scope>IDENTIFICATION</scope>
    <source>
        <strain evidence="4">cv. Jemalong A17</strain>
    </source>
</reference>
<dbReference type="EMBL" id="CM001217">
    <property type="protein sequence ID" value="AES61544.1"/>
    <property type="molecule type" value="Genomic_DNA"/>
</dbReference>
<evidence type="ECO:0000313" key="5">
    <source>
        <dbReference type="Proteomes" id="UP000002051"/>
    </source>
</evidence>
<evidence type="ECO:0000313" key="2">
    <source>
        <dbReference type="EMBL" id="AES61544.1"/>
    </source>
</evidence>
<reference evidence="2 5" key="1">
    <citation type="journal article" date="2011" name="Nature">
        <title>The Medicago genome provides insight into the evolution of rhizobial symbioses.</title>
        <authorList>
            <person name="Young N.D."/>
            <person name="Debelle F."/>
            <person name="Oldroyd G.E."/>
            <person name="Geurts R."/>
            <person name="Cannon S.B."/>
            <person name="Udvardi M.K."/>
            <person name="Benedito V.A."/>
            <person name="Mayer K.F."/>
            <person name="Gouzy J."/>
            <person name="Schoof H."/>
            <person name="Van de Peer Y."/>
            <person name="Proost S."/>
            <person name="Cook D.R."/>
            <person name="Meyers B.C."/>
            <person name="Spannagl M."/>
            <person name="Cheung F."/>
            <person name="De Mita S."/>
            <person name="Krishnakumar V."/>
            <person name="Gundlach H."/>
            <person name="Zhou S."/>
            <person name="Mudge J."/>
            <person name="Bharti A.K."/>
            <person name="Murray J.D."/>
            <person name="Naoumkina M.A."/>
            <person name="Rosen B."/>
            <person name="Silverstein K.A."/>
            <person name="Tang H."/>
            <person name="Rombauts S."/>
            <person name="Zhao P.X."/>
            <person name="Zhou P."/>
            <person name="Barbe V."/>
            <person name="Bardou P."/>
            <person name="Bechner M."/>
            <person name="Bellec A."/>
            <person name="Berger A."/>
            <person name="Berges H."/>
            <person name="Bidwell S."/>
            <person name="Bisseling T."/>
            <person name="Choisne N."/>
            <person name="Couloux A."/>
            <person name="Denny R."/>
            <person name="Deshpande S."/>
            <person name="Dai X."/>
            <person name="Doyle J.J."/>
            <person name="Dudez A.M."/>
            <person name="Farmer A.D."/>
            <person name="Fouteau S."/>
            <person name="Franken C."/>
            <person name="Gibelin C."/>
            <person name="Gish J."/>
            <person name="Goldstein S."/>
            <person name="Gonzalez A.J."/>
            <person name="Green P.J."/>
            <person name="Hallab A."/>
            <person name="Hartog M."/>
            <person name="Hua A."/>
            <person name="Humphray S.J."/>
            <person name="Jeong D.H."/>
            <person name="Jing Y."/>
            <person name="Jocker A."/>
            <person name="Kenton S.M."/>
            <person name="Kim D.J."/>
            <person name="Klee K."/>
            <person name="Lai H."/>
            <person name="Lang C."/>
            <person name="Lin S."/>
            <person name="Macmil S.L."/>
            <person name="Magdelenat G."/>
            <person name="Matthews L."/>
            <person name="McCorrison J."/>
            <person name="Monaghan E.L."/>
            <person name="Mun J.H."/>
            <person name="Najar F.Z."/>
            <person name="Nicholson C."/>
            <person name="Noirot C."/>
            <person name="O'Bleness M."/>
            <person name="Paule C.R."/>
            <person name="Poulain J."/>
            <person name="Prion F."/>
            <person name="Qin B."/>
            <person name="Qu C."/>
            <person name="Retzel E.F."/>
            <person name="Riddle C."/>
            <person name="Sallet E."/>
            <person name="Samain S."/>
            <person name="Samson N."/>
            <person name="Sanders I."/>
            <person name="Saurat O."/>
            <person name="Scarpelli C."/>
            <person name="Schiex T."/>
            <person name="Segurens B."/>
            <person name="Severin A.J."/>
            <person name="Sherrier D.J."/>
            <person name="Shi R."/>
            <person name="Sims S."/>
            <person name="Singer S.R."/>
            <person name="Sinharoy S."/>
            <person name="Sterck L."/>
            <person name="Viollet A."/>
            <person name="Wang B.B."/>
            <person name="Wang K."/>
            <person name="Wang M."/>
            <person name="Wang X."/>
            <person name="Warfsmann J."/>
            <person name="Weissenbach J."/>
            <person name="White D.D."/>
            <person name="White J.D."/>
            <person name="Wiley G.B."/>
            <person name="Wincker P."/>
            <person name="Xing Y."/>
            <person name="Yang L."/>
            <person name="Yao Z."/>
            <person name="Ying F."/>
            <person name="Zhai J."/>
            <person name="Zhou L."/>
            <person name="Zuber A."/>
            <person name="Denarie J."/>
            <person name="Dixon R.A."/>
            <person name="May G.D."/>
            <person name="Schwartz D.C."/>
            <person name="Rogers J."/>
            <person name="Quetier F."/>
            <person name="Town C.D."/>
            <person name="Roe B.A."/>
        </authorList>
    </citation>
    <scope>NUCLEOTIDE SEQUENCE [LARGE SCALE GENOMIC DNA]</scope>
    <source>
        <strain evidence="2">A17</strain>
        <strain evidence="4 5">cv. Jemalong A17</strain>
    </source>
</reference>
<proteinExistence type="predicted"/>
<evidence type="ECO:0000313" key="4">
    <source>
        <dbReference type="EnsemblPlants" id="AES61544"/>
    </source>
</evidence>
<protein>
    <submittedName>
        <fullName evidence="2">Transmembrane protein, putative</fullName>
    </submittedName>
</protein>
<reference evidence="3" key="4">
    <citation type="journal article" date="2018" name="Nat. Plants">
        <title>Whole-genome landscape of Medicago truncatula symbiotic genes.</title>
        <authorList>
            <person name="Pecrix Y."/>
            <person name="Gamas P."/>
            <person name="Carrere S."/>
        </authorList>
    </citation>
    <scope>NUCLEOTIDE SEQUENCE</scope>
    <source>
        <tissue evidence="3">Leaves</tissue>
    </source>
</reference>
<dbReference type="EnsemblPlants" id="AES61544">
    <property type="protein sequence ID" value="AES61544"/>
    <property type="gene ID" value="MTR_1g085390"/>
</dbReference>
<reference evidence="2 5" key="2">
    <citation type="journal article" date="2014" name="BMC Genomics">
        <title>An improved genome release (version Mt4.0) for the model legume Medicago truncatula.</title>
        <authorList>
            <person name="Tang H."/>
            <person name="Krishnakumar V."/>
            <person name="Bidwell S."/>
            <person name="Rosen B."/>
            <person name="Chan A."/>
            <person name="Zhou S."/>
            <person name="Gentzbittel L."/>
            <person name="Childs K.L."/>
            <person name="Yandell M."/>
            <person name="Gundlach H."/>
            <person name="Mayer K.F."/>
            <person name="Schwartz D.C."/>
            <person name="Town C.D."/>
        </authorList>
    </citation>
    <scope>GENOME REANNOTATION</scope>
    <source>
        <strain evidence="4 5">cv. Jemalong A17</strain>
    </source>
</reference>
<dbReference type="PaxDb" id="3880-AES61544"/>
<organism evidence="2 5">
    <name type="scientific">Medicago truncatula</name>
    <name type="common">Barrel medic</name>
    <name type="synonym">Medicago tribuloides</name>
    <dbReference type="NCBI Taxonomy" id="3880"/>
    <lineage>
        <taxon>Eukaryota</taxon>
        <taxon>Viridiplantae</taxon>
        <taxon>Streptophyta</taxon>
        <taxon>Embryophyta</taxon>
        <taxon>Tracheophyta</taxon>
        <taxon>Spermatophyta</taxon>
        <taxon>Magnoliopsida</taxon>
        <taxon>eudicotyledons</taxon>
        <taxon>Gunneridae</taxon>
        <taxon>Pentapetalae</taxon>
        <taxon>rosids</taxon>
        <taxon>fabids</taxon>
        <taxon>Fabales</taxon>
        <taxon>Fabaceae</taxon>
        <taxon>Papilionoideae</taxon>
        <taxon>50 kb inversion clade</taxon>
        <taxon>NPAAA clade</taxon>
        <taxon>Hologalegina</taxon>
        <taxon>IRL clade</taxon>
        <taxon>Trifolieae</taxon>
        <taxon>Medicago</taxon>
    </lineage>
</organism>
<keyword evidence="5" id="KW-1185">Reference proteome</keyword>
<dbReference type="Gramene" id="rna4916">
    <property type="protein sequence ID" value="RHN80932.1"/>
    <property type="gene ID" value="gene4916"/>
</dbReference>
<sequence>MMNNNGRGRGLSTCGGMNFDHLLRMHLISWTFLEMFALFHGVVRYRGNIRSIQLDPHLGYILVRQSLESMRNRFEEELQISPVNRTSWDYTNVFHPVPQIPLVPAAQVAPQVQFPLGLQLNYRHEIPMENWTYVELYALFYGYRRYHSVEAIINDQELAPFFNQHPLWEMQSRIDREIANAYTHSLTLPWDVINIIHPIPPAPPAVEPDVQSSFGDNFDIVD</sequence>
<dbReference type="HOGENOM" id="CLU_1246992_0_0_1"/>